<evidence type="ECO:0008006" key="3">
    <source>
        <dbReference type="Google" id="ProtNLM"/>
    </source>
</evidence>
<reference evidence="1 2" key="1">
    <citation type="submission" date="2016-06" db="EMBL/GenBank/DDBJ databases">
        <title>Complete genome sequences of Bordetella bronchialis and Bordetella flabilis.</title>
        <authorList>
            <person name="LiPuma J.J."/>
            <person name="Spilker T."/>
        </authorList>
    </citation>
    <scope>NUCLEOTIDE SEQUENCE [LARGE SCALE GENOMIC DNA]</scope>
    <source>
        <strain evidence="1 2">AU17976</strain>
    </source>
</reference>
<evidence type="ECO:0000313" key="2">
    <source>
        <dbReference type="Proteomes" id="UP000092213"/>
    </source>
</evidence>
<dbReference type="EMBL" id="CP016171">
    <property type="protein sequence ID" value="ANN71554.1"/>
    <property type="molecule type" value="Genomic_DNA"/>
</dbReference>
<proteinExistence type="predicted"/>
<dbReference type="Proteomes" id="UP000092213">
    <property type="component" value="Chromosome"/>
</dbReference>
<gene>
    <name evidence="1" type="ORF">BAU08_09570</name>
</gene>
<dbReference type="RefSeq" id="WP_066669083.1">
    <property type="nucleotide sequence ID" value="NZ_CP016171.1"/>
</dbReference>
<protein>
    <recommendedName>
        <fullName evidence="3">Lipoprotein</fullName>
    </recommendedName>
</protein>
<dbReference type="AlphaFoldDB" id="A0A193FX01"/>
<organism evidence="1 2">
    <name type="scientific">Bordetella bronchialis</name>
    <dbReference type="NCBI Taxonomy" id="463025"/>
    <lineage>
        <taxon>Bacteria</taxon>
        <taxon>Pseudomonadati</taxon>
        <taxon>Pseudomonadota</taxon>
        <taxon>Betaproteobacteria</taxon>
        <taxon>Burkholderiales</taxon>
        <taxon>Alcaligenaceae</taxon>
        <taxon>Bordetella</taxon>
    </lineage>
</organism>
<evidence type="ECO:0000313" key="1">
    <source>
        <dbReference type="EMBL" id="ANN71554.1"/>
    </source>
</evidence>
<dbReference type="STRING" id="463025.BAU08_09570"/>
<dbReference type="PROSITE" id="PS51257">
    <property type="entry name" value="PROKAR_LIPOPROTEIN"/>
    <property type="match status" value="1"/>
</dbReference>
<sequence>MRSAVAGLVLLAITGCAAQKQLTRDEYLQATQRTYQGKSAEDVYHAAEKLFRLADGDDFTFAYTDNSMTASRRWSIYLVLTAAFGTDTWLIQTKELPDGVKVSAQVSTMAGSVLPMATTGGDFTATGSPTLAGGVPGTAIYDVFWARMNYLLGLSQRWMTCEEAEARRKSGVVWGVNDALCNSFNMKDDVPEELAGTIQKQKPSGTSQNANY</sequence>
<name>A0A193FX01_9BORD</name>
<accession>A0A193FX01</accession>